<dbReference type="SUPFAM" id="SSF48208">
    <property type="entry name" value="Six-hairpin glycosidases"/>
    <property type="match status" value="1"/>
</dbReference>
<name>A0A2T9X737_9CREN</name>
<sequence length="385" mass="44293">MISEKLISDLKFYDKPLGVFFTADNCKECDELIKKIKELPISKRLMIEEVNGLEYPEYLNRLTRGMIPTLSILSPDLGIMGVIESTDVKEIEAKLREIVEAYYKGYKGERLSEFIPEPVEVGKEIIYDVMDALLASYPADFRMIEFYKFISSINKDYSKAEKVIKPLNEISEFLLGRKKTINANSIYTTEISFYTIYGLRKVEDLLQLIGDDGIVYRSTRKQNKGLLIDEVMAGNALLTQYENTLNDTYLNYAKKIYDFIINNLSHEKGFRDTLIKDELSKITFLEPLANSEAGIFFARYWAITGEEKSADFAKKAINCAFAGSSDPRVLARISIALIKLQDLIRTNEKGPYSDLRIEFSKQAQCKYFKDGKCYEKIEEIKFSYF</sequence>
<evidence type="ECO:0008006" key="3">
    <source>
        <dbReference type="Google" id="ProtNLM"/>
    </source>
</evidence>
<organism evidence="1 2">
    <name type="scientific">Acidianus hospitalis</name>
    <dbReference type="NCBI Taxonomy" id="563177"/>
    <lineage>
        <taxon>Archaea</taxon>
        <taxon>Thermoproteota</taxon>
        <taxon>Thermoprotei</taxon>
        <taxon>Sulfolobales</taxon>
        <taxon>Sulfolobaceae</taxon>
        <taxon>Acidianus</taxon>
    </lineage>
</organism>
<dbReference type="GO" id="GO:0005975">
    <property type="term" value="P:carbohydrate metabolic process"/>
    <property type="evidence" value="ECO:0007669"/>
    <property type="project" value="InterPro"/>
</dbReference>
<gene>
    <name evidence="1" type="ORF">DDW13_04375</name>
</gene>
<evidence type="ECO:0000313" key="2">
    <source>
        <dbReference type="Proteomes" id="UP000245638"/>
    </source>
</evidence>
<dbReference type="SUPFAM" id="SSF52833">
    <property type="entry name" value="Thioredoxin-like"/>
    <property type="match status" value="1"/>
</dbReference>
<dbReference type="Gene3D" id="1.50.10.20">
    <property type="match status" value="1"/>
</dbReference>
<dbReference type="InterPro" id="IPR036249">
    <property type="entry name" value="Thioredoxin-like_sf"/>
</dbReference>
<comment type="caution">
    <text evidence="1">The sequence shown here is derived from an EMBL/GenBank/DDBJ whole genome shotgun (WGS) entry which is preliminary data.</text>
</comment>
<evidence type="ECO:0000313" key="1">
    <source>
        <dbReference type="EMBL" id="PVU75855.1"/>
    </source>
</evidence>
<dbReference type="AlphaFoldDB" id="A0A2T9X737"/>
<dbReference type="Proteomes" id="UP000245638">
    <property type="component" value="Unassembled WGS sequence"/>
</dbReference>
<proteinExistence type="predicted"/>
<dbReference type="InterPro" id="IPR008928">
    <property type="entry name" value="6-hairpin_glycosidase_sf"/>
</dbReference>
<reference evidence="1 2" key="1">
    <citation type="journal article" date="2015" name="Appl. Environ. Microbiol.">
        <title>Nanoarchaeota, Their Sulfolobales Host, and Nanoarchaeota Virus Distribution across Yellowstone National Park Hot Springs.</title>
        <authorList>
            <person name="Munson-McGee J.H."/>
            <person name="Field E.K."/>
            <person name="Bateson M."/>
            <person name="Rooney C."/>
            <person name="Stepanauskas R."/>
            <person name="Young M.J."/>
        </authorList>
    </citation>
    <scope>NUCLEOTIDE SEQUENCE [LARGE SCALE GENOMIC DNA]</scope>
    <source>
        <strain evidence="1">SCGC AC-742_N10</strain>
    </source>
</reference>
<protein>
    <recommendedName>
        <fullName evidence="3">Thioredoxin</fullName>
    </recommendedName>
</protein>
<accession>A0A2T9X737</accession>
<dbReference type="EMBL" id="QEFD01000129">
    <property type="protein sequence ID" value="PVU75855.1"/>
    <property type="molecule type" value="Genomic_DNA"/>
</dbReference>